<dbReference type="Pfam" id="PF08327">
    <property type="entry name" value="AHSA1"/>
    <property type="match status" value="1"/>
</dbReference>
<accession>A0ABS4J386</accession>
<evidence type="ECO:0000259" key="2">
    <source>
        <dbReference type="Pfam" id="PF08327"/>
    </source>
</evidence>
<comment type="similarity">
    <text evidence="1">Belongs to the AHA1 family.</text>
</comment>
<dbReference type="Proteomes" id="UP001519287">
    <property type="component" value="Unassembled WGS sequence"/>
</dbReference>
<dbReference type="InterPro" id="IPR013538">
    <property type="entry name" value="ASHA1/2-like_C"/>
</dbReference>
<evidence type="ECO:0000256" key="1">
    <source>
        <dbReference type="ARBA" id="ARBA00006817"/>
    </source>
</evidence>
<evidence type="ECO:0000313" key="3">
    <source>
        <dbReference type="EMBL" id="MBP1994311.1"/>
    </source>
</evidence>
<organism evidence="3 4">
    <name type="scientific">Paenibacillus eucommiae</name>
    <dbReference type="NCBI Taxonomy" id="1355755"/>
    <lineage>
        <taxon>Bacteria</taxon>
        <taxon>Bacillati</taxon>
        <taxon>Bacillota</taxon>
        <taxon>Bacilli</taxon>
        <taxon>Bacillales</taxon>
        <taxon>Paenibacillaceae</taxon>
        <taxon>Paenibacillus</taxon>
    </lineage>
</organism>
<comment type="caution">
    <text evidence="3">The sequence shown here is derived from an EMBL/GenBank/DDBJ whole genome shotgun (WGS) entry which is preliminary data.</text>
</comment>
<dbReference type="CDD" id="cd08899">
    <property type="entry name" value="SRPBCC_CalC_Aha1-like_6"/>
    <property type="match status" value="1"/>
</dbReference>
<dbReference type="InterPro" id="IPR023393">
    <property type="entry name" value="START-like_dom_sf"/>
</dbReference>
<dbReference type="RefSeq" id="WP_209976150.1">
    <property type="nucleotide sequence ID" value="NZ_JAGGLB010000024.1"/>
</dbReference>
<reference evidence="3 4" key="1">
    <citation type="submission" date="2021-03" db="EMBL/GenBank/DDBJ databases">
        <title>Genomic Encyclopedia of Type Strains, Phase IV (KMG-IV): sequencing the most valuable type-strain genomes for metagenomic binning, comparative biology and taxonomic classification.</title>
        <authorList>
            <person name="Goeker M."/>
        </authorList>
    </citation>
    <scope>NUCLEOTIDE SEQUENCE [LARGE SCALE GENOMIC DNA]</scope>
    <source>
        <strain evidence="3 4">DSM 26048</strain>
    </source>
</reference>
<dbReference type="Gene3D" id="3.30.530.20">
    <property type="match status" value="1"/>
</dbReference>
<name>A0ABS4J386_9BACL</name>
<gene>
    <name evidence="3" type="ORF">J2Z66_005947</name>
</gene>
<keyword evidence="4" id="KW-1185">Reference proteome</keyword>
<sequence>MFNLESCLGEVTRTVSELEREGKPARNVTLERSYDTTPDDLWDAMTNPERLPRWFAPVSGELKLGGRYQIENNAGGVITECVPPQYFSVTWEFGGGMSWVELRLAAEGENRSRLTLSHICPIDDHWRTYGPGAVGVGWDLSLVGLAFHLSARDAERIDENVFSASSEGKTFMADSSEEWRRAAVAAGENLSQAEEAAKRVTLFYTGSGPQEAE</sequence>
<proteinExistence type="inferred from homology"/>
<dbReference type="EMBL" id="JAGGLB010000024">
    <property type="protein sequence ID" value="MBP1994311.1"/>
    <property type="molecule type" value="Genomic_DNA"/>
</dbReference>
<protein>
    <submittedName>
        <fullName evidence="3">Uncharacterized protein YndB with AHSA1/START domain</fullName>
    </submittedName>
</protein>
<evidence type="ECO:0000313" key="4">
    <source>
        <dbReference type="Proteomes" id="UP001519287"/>
    </source>
</evidence>
<dbReference type="SUPFAM" id="SSF55961">
    <property type="entry name" value="Bet v1-like"/>
    <property type="match status" value="1"/>
</dbReference>
<feature type="domain" description="Activator of Hsp90 ATPase homologue 1/2-like C-terminal" evidence="2">
    <location>
        <begin position="35"/>
        <end position="145"/>
    </location>
</feature>